<comment type="caution">
    <text evidence="1">The sequence shown here is derived from an EMBL/GenBank/DDBJ whole genome shotgun (WGS) entry which is preliminary data.</text>
</comment>
<sequence>MTPQKAWLTIKEIILEYGRSQQYWRALVKDGVLRIQPGGGLTVVERASVEAYVRGEAPSPPPVPAASAATGRSTAELGKMQEQAEIDQLALAGSKRTLEKAKVDVELDDRRTTHELLEHKWASMAKFDEHDKDLEDRGKAIEDNRQRVEEAEAVLANRESSVQNAEGRFKAKIAELRRVIQHDYEELRNCHLDLKDRDYQYRPQRAFPDLWLPQGLYFGNAPMGDIVEAEVADLDGDFDDEDEEDDETEVG</sequence>
<dbReference type="AlphaFoldDB" id="A0A0F9RQC8"/>
<dbReference type="EMBL" id="LAZR01000827">
    <property type="protein sequence ID" value="KKN56889.1"/>
    <property type="molecule type" value="Genomic_DNA"/>
</dbReference>
<proteinExistence type="predicted"/>
<organism evidence="1">
    <name type="scientific">marine sediment metagenome</name>
    <dbReference type="NCBI Taxonomy" id="412755"/>
    <lineage>
        <taxon>unclassified sequences</taxon>
        <taxon>metagenomes</taxon>
        <taxon>ecological metagenomes</taxon>
    </lineage>
</organism>
<protein>
    <submittedName>
        <fullName evidence="1">Uncharacterized protein</fullName>
    </submittedName>
</protein>
<name>A0A0F9RQC8_9ZZZZ</name>
<reference evidence="1" key="1">
    <citation type="journal article" date="2015" name="Nature">
        <title>Complex archaea that bridge the gap between prokaryotes and eukaryotes.</title>
        <authorList>
            <person name="Spang A."/>
            <person name="Saw J.H."/>
            <person name="Jorgensen S.L."/>
            <person name="Zaremba-Niedzwiedzka K."/>
            <person name="Martijn J."/>
            <person name="Lind A.E."/>
            <person name="van Eijk R."/>
            <person name="Schleper C."/>
            <person name="Guy L."/>
            <person name="Ettema T.J."/>
        </authorList>
    </citation>
    <scope>NUCLEOTIDE SEQUENCE</scope>
</reference>
<accession>A0A0F9RQC8</accession>
<evidence type="ECO:0000313" key="1">
    <source>
        <dbReference type="EMBL" id="KKN56889.1"/>
    </source>
</evidence>
<gene>
    <name evidence="1" type="ORF">LCGC14_0567420</name>
</gene>